<evidence type="ECO:0000313" key="2">
    <source>
        <dbReference type="Proteomes" id="UP000821845"/>
    </source>
</evidence>
<proteinExistence type="predicted"/>
<evidence type="ECO:0000313" key="1">
    <source>
        <dbReference type="EMBL" id="KAH6931882.1"/>
    </source>
</evidence>
<dbReference type="Proteomes" id="UP000821845">
    <property type="component" value="Chromosome 4"/>
</dbReference>
<keyword evidence="2" id="KW-1185">Reference proteome</keyword>
<accession>A0ACB7SFF4</accession>
<reference evidence="1" key="1">
    <citation type="submission" date="2020-05" db="EMBL/GenBank/DDBJ databases">
        <title>Large-scale comparative analyses of tick genomes elucidate their genetic diversity and vector capacities.</title>
        <authorList>
            <person name="Jia N."/>
            <person name="Wang J."/>
            <person name="Shi W."/>
            <person name="Du L."/>
            <person name="Sun Y."/>
            <person name="Zhan W."/>
            <person name="Jiang J."/>
            <person name="Wang Q."/>
            <person name="Zhang B."/>
            <person name="Ji P."/>
            <person name="Sakyi L.B."/>
            <person name="Cui X."/>
            <person name="Yuan T."/>
            <person name="Jiang B."/>
            <person name="Yang W."/>
            <person name="Lam T.T.-Y."/>
            <person name="Chang Q."/>
            <person name="Ding S."/>
            <person name="Wang X."/>
            <person name="Zhu J."/>
            <person name="Ruan X."/>
            <person name="Zhao L."/>
            <person name="Wei J."/>
            <person name="Que T."/>
            <person name="Du C."/>
            <person name="Cheng J."/>
            <person name="Dai P."/>
            <person name="Han X."/>
            <person name="Huang E."/>
            <person name="Gao Y."/>
            <person name="Liu J."/>
            <person name="Shao H."/>
            <person name="Ye R."/>
            <person name="Li L."/>
            <person name="Wei W."/>
            <person name="Wang X."/>
            <person name="Wang C."/>
            <person name="Yang T."/>
            <person name="Huo Q."/>
            <person name="Li W."/>
            <person name="Guo W."/>
            <person name="Chen H."/>
            <person name="Zhou L."/>
            <person name="Ni X."/>
            <person name="Tian J."/>
            <person name="Zhou Y."/>
            <person name="Sheng Y."/>
            <person name="Liu T."/>
            <person name="Pan Y."/>
            <person name="Xia L."/>
            <person name="Li J."/>
            <person name="Zhao F."/>
            <person name="Cao W."/>
        </authorList>
    </citation>
    <scope>NUCLEOTIDE SEQUENCE</scope>
    <source>
        <strain evidence="1">Hyas-2018</strain>
    </source>
</reference>
<dbReference type="EMBL" id="CM023484">
    <property type="protein sequence ID" value="KAH6931882.1"/>
    <property type="molecule type" value="Genomic_DNA"/>
</dbReference>
<gene>
    <name evidence="1" type="ORF">HPB50_001308</name>
</gene>
<comment type="caution">
    <text evidence="1">The sequence shown here is derived from an EMBL/GenBank/DDBJ whole genome shotgun (WGS) entry which is preliminary data.</text>
</comment>
<sequence length="144" mass="16268">MPLDGGSQRTSIREEACRRLMLRVIGVQRLTIYAFGSREAVKQRSSQRVECWLRNWRNNKRFRFEALEMPEIGGDFLPPPDAGAQSIAREQGIELADTLPYGYHSGIGVNLLVGAHYYWDIAAGNVKRLNGQLVAVETTFAWTL</sequence>
<name>A0ACB7SFF4_HYAAI</name>
<protein>
    <submittedName>
        <fullName evidence="1">Uncharacterized protein</fullName>
    </submittedName>
</protein>
<organism evidence="1 2">
    <name type="scientific">Hyalomma asiaticum</name>
    <name type="common">Tick</name>
    <dbReference type="NCBI Taxonomy" id="266040"/>
    <lineage>
        <taxon>Eukaryota</taxon>
        <taxon>Metazoa</taxon>
        <taxon>Ecdysozoa</taxon>
        <taxon>Arthropoda</taxon>
        <taxon>Chelicerata</taxon>
        <taxon>Arachnida</taxon>
        <taxon>Acari</taxon>
        <taxon>Parasitiformes</taxon>
        <taxon>Ixodida</taxon>
        <taxon>Ixodoidea</taxon>
        <taxon>Ixodidae</taxon>
        <taxon>Hyalomminae</taxon>
        <taxon>Hyalomma</taxon>
    </lineage>
</organism>